<dbReference type="PANTHER" id="PTHR18896">
    <property type="entry name" value="PHOSPHOLIPASE D"/>
    <property type="match status" value="1"/>
</dbReference>
<dbReference type="CDD" id="cd09143">
    <property type="entry name" value="PLDc_vPLD1_2_like_bac_2"/>
    <property type="match status" value="1"/>
</dbReference>
<dbReference type="AlphaFoldDB" id="A0A2T4JP55"/>
<accession>A0A2T4JP55</accession>
<dbReference type="GO" id="GO:0004630">
    <property type="term" value="F:phospholipase D activity"/>
    <property type="evidence" value="ECO:0007669"/>
    <property type="project" value="UniProtKB-EC"/>
</dbReference>
<dbReference type="GO" id="GO:0005576">
    <property type="term" value="C:extracellular region"/>
    <property type="evidence" value="ECO:0007669"/>
    <property type="project" value="UniProtKB-SubCell"/>
</dbReference>
<keyword evidence="12" id="KW-1185">Reference proteome</keyword>
<keyword evidence="6" id="KW-0677">Repeat</keyword>
<dbReference type="OrthoDB" id="8828485at2"/>
<keyword evidence="7" id="KW-0378">Hydrolase</keyword>
<feature type="domain" description="PLD phosphodiesterase" evidence="10">
    <location>
        <begin position="130"/>
        <end position="157"/>
    </location>
</feature>
<evidence type="ECO:0000256" key="1">
    <source>
        <dbReference type="ARBA" id="ARBA00000798"/>
    </source>
</evidence>
<evidence type="ECO:0000256" key="3">
    <source>
        <dbReference type="ARBA" id="ARBA00004613"/>
    </source>
</evidence>
<evidence type="ECO:0000313" key="11">
    <source>
        <dbReference type="EMBL" id="PTE19690.1"/>
    </source>
</evidence>
<comment type="subcellular location">
    <subcellularLocation>
        <location evidence="3">Secreted</location>
    </subcellularLocation>
</comment>
<evidence type="ECO:0000256" key="9">
    <source>
        <dbReference type="ARBA" id="ARBA00029594"/>
    </source>
</evidence>
<comment type="catalytic activity">
    <reaction evidence="1">
        <text>a 1,2-diacyl-sn-glycero-3-phosphocholine + H2O = a 1,2-diacyl-sn-glycero-3-phosphate + choline + H(+)</text>
        <dbReference type="Rhea" id="RHEA:14445"/>
        <dbReference type="ChEBI" id="CHEBI:15354"/>
        <dbReference type="ChEBI" id="CHEBI:15377"/>
        <dbReference type="ChEBI" id="CHEBI:15378"/>
        <dbReference type="ChEBI" id="CHEBI:57643"/>
        <dbReference type="ChEBI" id="CHEBI:58608"/>
        <dbReference type="EC" id="3.1.4.4"/>
    </reaction>
</comment>
<dbReference type="Pfam" id="PF13091">
    <property type="entry name" value="PLDc_2"/>
    <property type="match status" value="1"/>
</dbReference>
<evidence type="ECO:0000256" key="7">
    <source>
        <dbReference type="ARBA" id="ARBA00022801"/>
    </source>
</evidence>
<reference evidence="11 12" key="1">
    <citation type="submission" date="2018-03" db="EMBL/GenBank/DDBJ databases">
        <title>Cereibacter changlensis.</title>
        <authorList>
            <person name="Meyer T.E."/>
            <person name="Miller S."/>
            <person name="Lodha T."/>
            <person name="Gandham S."/>
            <person name="Chintalapati S."/>
            <person name="Chintalapati V.R."/>
        </authorList>
    </citation>
    <scope>NUCLEOTIDE SEQUENCE [LARGE SCALE GENOMIC DNA]</scope>
    <source>
        <strain evidence="11 12">JA139</strain>
    </source>
</reference>
<dbReference type="PANTHER" id="PTHR18896:SF76">
    <property type="entry name" value="PHOSPHOLIPASE"/>
    <property type="match status" value="1"/>
</dbReference>
<sequence>MSSDLPILRPSETCWRIERSDRLRVILDAADYFATIRKAVPLARHSVLMIGWDFDTRIELEPHAPPSDTPNRLGEFLNWVVESNPELRIHVLKWDMDWLPSLGRGSTPLAILDWMTDDRIRFKLDAAHPVASAHHQKIVVIDDALAFCGGIDMTGDRWDTPDHLDDHPLRRRPSTRRRYGPWHDVTTAVNGDAARALGDLARERWKAATGEDLAPPPPRPPLWPEGLETTMRSVDVAVSRTLPPHGEREGVHEIEALYLAAIAGTRRNLYIESQYFASRKVAEAMAARLREEDPPEIVVVNPLTADGWLEEQVMGSSRAMLLQMLRAADHCDRFRMYTPVTFKGDPIYVHAKVLVMDDHLLRVGSSNLNNRSMGFDTECDLSVEVGPETPELAETIAGLRTMLLAEHLGVEPAAFEAAVARKGGSLIGGIEALRGPGRSLVPFVPPELNGLQETVLADNDLLDPERPSHMWGRRIRRKAARQWLPFFGRVAE</sequence>
<comment type="caution">
    <text evidence="11">The sequence shown here is derived from an EMBL/GenBank/DDBJ whole genome shotgun (WGS) entry which is preliminary data.</text>
</comment>
<evidence type="ECO:0000313" key="12">
    <source>
        <dbReference type="Proteomes" id="UP000241010"/>
    </source>
</evidence>
<protein>
    <recommendedName>
        <fullName evidence="4">Phospholipase D</fullName>
    </recommendedName>
    <alternativeName>
        <fullName evidence="9">Choline phosphatase</fullName>
    </alternativeName>
</protein>
<dbReference type="SMART" id="SM00155">
    <property type="entry name" value="PLDc"/>
    <property type="match status" value="2"/>
</dbReference>
<evidence type="ECO:0000256" key="8">
    <source>
        <dbReference type="ARBA" id="ARBA00023098"/>
    </source>
</evidence>
<keyword evidence="5" id="KW-0964">Secreted</keyword>
<comment type="function">
    <text evidence="2">Could be a virulence factor.</text>
</comment>
<dbReference type="RefSeq" id="WP_107665812.1">
    <property type="nucleotide sequence ID" value="NZ_PZKG01000199.1"/>
</dbReference>
<dbReference type="PROSITE" id="PS50035">
    <property type="entry name" value="PLD"/>
    <property type="match status" value="2"/>
</dbReference>
<dbReference type="InterPro" id="IPR025202">
    <property type="entry name" value="PLD-like_dom"/>
</dbReference>
<evidence type="ECO:0000256" key="6">
    <source>
        <dbReference type="ARBA" id="ARBA00022737"/>
    </source>
</evidence>
<evidence type="ECO:0000256" key="2">
    <source>
        <dbReference type="ARBA" id="ARBA00003145"/>
    </source>
</evidence>
<dbReference type="Gene3D" id="3.30.870.10">
    <property type="entry name" value="Endonuclease Chain A"/>
    <property type="match status" value="2"/>
</dbReference>
<name>A0A2T4JP55_9RHOB</name>
<dbReference type="InterPro" id="IPR015679">
    <property type="entry name" value="PLipase_D_fam"/>
</dbReference>
<dbReference type="Pfam" id="PF00614">
    <property type="entry name" value="PLDc"/>
    <property type="match status" value="1"/>
</dbReference>
<gene>
    <name evidence="11" type="ORF">C5F48_21555</name>
</gene>
<evidence type="ECO:0000256" key="4">
    <source>
        <dbReference type="ARBA" id="ARBA00018392"/>
    </source>
</evidence>
<dbReference type="CDD" id="cd09140">
    <property type="entry name" value="PLDc_vPLD1_2_like_bac_1"/>
    <property type="match status" value="1"/>
</dbReference>
<dbReference type="GO" id="GO:0009395">
    <property type="term" value="P:phospholipid catabolic process"/>
    <property type="evidence" value="ECO:0007669"/>
    <property type="project" value="TreeGrafter"/>
</dbReference>
<organism evidence="11 12">
    <name type="scientific">Cereibacter changlensis JA139</name>
    <dbReference type="NCBI Taxonomy" id="1188249"/>
    <lineage>
        <taxon>Bacteria</taxon>
        <taxon>Pseudomonadati</taxon>
        <taxon>Pseudomonadota</taxon>
        <taxon>Alphaproteobacteria</taxon>
        <taxon>Rhodobacterales</taxon>
        <taxon>Paracoccaceae</taxon>
        <taxon>Cereibacter</taxon>
    </lineage>
</organism>
<dbReference type="Proteomes" id="UP000241010">
    <property type="component" value="Unassembled WGS sequence"/>
</dbReference>
<evidence type="ECO:0000259" key="10">
    <source>
        <dbReference type="PROSITE" id="PS50035"/>
    </source>
</evidence>
<keyword evidence="8" id="KW-0443">Lipid metabolism</keyword>
<evidence type="ECO:0000256" key="5">
    <source>
        <dbReference type="ARBA" id="ARBA00022525"/>
    </source>
</evidence>
<proteinExistence type="predicted"/>
<dbReference type="SUPFAM" id="SSF56024">
    <property type="entry name" value="Phospholipase D/nuclease"/>
    <property type="match status" value="2"/>
</dbReference>
<feature type="domain" description="PLD phosphodiesterase" evidence="10">
    <location>
        <begin position="345"/>
        <end position="372"/>
    </location>
</feature>
<dbReference type="EMBL" id="PZKG01000199">
    <property type="protein sequence ID" value="PTE19690.1"/>
    <property type="molecule type" value="Genomic_DNA"/>
</dbReference>
<dbReference type="InterPro" id="IPR001736">
    <property type="entry name" value="PLipase_D/transphosphatidylase"/>
</dbReference>